<reference evidence="1 2" key="2">
    <citation type="journal article" date="2009" name="PLoS ONE">
        <title>An integrated genetic and cytogenetic map of the cucumber genome.</title>
        <authorList>
            <person name="Ren Y."/>
            <person name="Zhang Z."/>
            <person name="Liu J."/>
            <person name="Staub J.E."/>
            <person name="Han Y."/>
            <person name="Cheng Z."/>
            <person name="Li X."/>
            <person name="Lu J."/>
            <person name="Miao H."/>
            <person name="Kang H."/>
            <person name="Xie B."/>
            <person name="Gu X."/>
            <person name="Wang X."/>
            <person name="Du Y."/>
            <person name="Jin W."/>
            <person name="Huang S."/>
        </authorList>
    </citation>
    <scope>NUCLEOTIDE SEQUENCE [LARGE SCALE GENOMIC DNA]</scope>
    <source>
        <strain evidence="2">cv. 9930</strain>
        <tissue evidence="1">Leaf</tissue>
    </source>
</reference>
<evidence type="ECO:0000313" key="2">
    <source>
        <dbReference type="Proteomes" id="UP000029981"/>
    </source>
</evidence>
<reference evidence="1 2" key="4">
    <citation type="journal article" date="2011" name="BMC Genomics">
        <title>RNA-Seq improves annotation of protein-coding genes in the cucumber genome.</title>
        <authorList>
            <person name="Li Z."/>
            <person name="Zhang Z."/>
            <person name="Yan P."/>
            <person name="Huang S."/>
            <person name="Fei Z."/>
            <person name="Lin K."/>
        </authorList>
    </citation>
    <scope>NUCLEOTIDE SEQUENCE [LARGE SCALE GENOMIC DNA]</scope>
    <source>
        <strain evidence="2">cv. 9930</strain>
        <tissue evidence="1">Leaf</tissue>
    </source>
</reference>
<organism evidence="1 2">
    <name type="scientific">Cucumis sativus</name>
    <name type="common">Cucumber</name>
    <dbReference type="NCBI Taxonomy" id="3659"/>
    <lineage>
        <taxon>Eukaryota</taxon>
        <taxon>Viridiplantae</taxon>
        <taxon>Streptophyta</taxon>
        <taxon>Embryophyta</taxon>
        <taxon>Tracheophyta</taxon>
        <taxon>Spermatophyta</taxon>
        <taxon>Magnoliopsida</taxon>
        <taxon>eudicotyledons</taxon>
        <taxon>Gunneridae</taxon>
        <taxon>Pentapetalae</taxon>
        <taxon>rosids</taxon>
        <taxon>fabids</taxon>
        <taxon>Cucurbitales</taxon>
        <taxon>Cucurbitaceae</taxon>
        <taxon>Benincaseae</taxon>
        <taxon>Cucumis</taxon>
    </lineage>
</organism>
<name>A0ACB6HC60_CUCSA</name>
<reference evidence="1 2" key="5">
    <citation type="journal article" date="2019" name="Gigascience">
        <title>A chromosome-scale genome assembly of cucumber (Cucumis sativus L.).</title>
        <authorList>
            <person name="Li Q."/>
            <person name="Li H."/>
            <person name="Huang W."/>
            <person name="Xu Y."/>
            <person name="Zhou Q."/>
            <person name="Wang S."/>
            <person name="Ruan J."/>
            <person name="Huang S."/>
            <person name="Zhang Z."/>
        </authorList>
    </citation>
    <scope>NUCLEOTIDE SEQUENCE [LARGE SCALE GENOMIC DNA]</scope>
    <source>
        <strain evidence="2">cv. 9930</strain>
        <tissue evidence="1">Leaf</tissue>
    </source>
</reference>
<dbReference type="Proteomes" id="UP000029981">
    <property type="component" value="Unassembled WGS sequence"/>
</dbReference>
<sequence>MSEQAQPNFMTKAFEKISKGTIDPTLFQHKGVGNEGQDNVALTPLIINGVEGVKALAQAKKETKLKERKELLNKVEKVTLSVKKGKAKKTHSEEYDKEMEKELEDESPLDDEVAKPSKKKKVTIKKKVLNMQFVERQERFSK</sequence>
<evidence type="ECO:0000313" key="1">
    <source>
        <dbReference type="EMBL" id="KAE8637518.1"/>
    </source>
</evidence>
<protein>
    <submittedName>
        <fullName evidence="1">Uncharacterized protein</fullName>
    </submittedName>
</protein>
<reference evidence="1 2" key="1">
    <citation type="journal article" date="2009" name="Nat. Genet.">
        <title>The genome of the cucumber, Cucumis sativus L.</title>
        <authorList>
            <person name="Huang S."/>
            <person name="Li R."/>
            <person name="Zhang Z."/>
            <person name="Li L."/>
            <person name="Gu X."/>
            <person name="Fan W."/>
            <person name="Lucas W.J."/>
            <person name="Wang X."/>
            <person name="Xie B."/>
            <person name="Ni P."/>
            <person name="Ren Y."/>
            <person name="Zhu H."/>
            <person name="Li J."/>
            <person name="Lin K."/>
            <person name="Jin W."/>
            <person name="Fei Z."/>
            <person name="Li G."/>
            <person name="Staub J."/>
            <person name="Kilian A."/>
            <person name="van der Vossen E.A."/>
            <person name="Wu Y."/>
            <person name="Guo J."/>
            <person name="He J."/>
            <person name="Jia Z."/>
            <person name="Ren Y."/>
            <person name="Tian G."/>
            <person name="Lu Y."/>
            <person name="Ruan J."/>
            <person name="Qian W."/>
            <person name="Wang M."/>
            <person name="Huang Q."/>
            <person name="Li B."/>
            <person name="Xuan Z."/>
            <person name="Cao J."/>
            <person name="Asan"/>
            <person name="Wu Z."/>
            <person name="Zhang J."/>
            <person name="Cai Q."/>
            <person name="Bai Y."/>
            <person name="Zhao B."/>
            <person name="Han Y."/>
            <person name="Li Y."/>
            <person name="Li X."/>
            <person name="Wang S."/>
            <person name="Shi Q."/>
            <person name="Liu S."/>
            <person name="Cho W.K."/>
            <person name="Kim J.Y."/>
            <person name="Xu Y."/>
            <person name="Heller-Uszynska K."/>
            <person name="Miao H."/>
            <person name="Cheng Z."/>
            <person name="Zhang S."/>
            <person name="Wu J."/>
            <person name="Yang Y."/>
            <person name="Kang H."/>
            <person name="Li M."/>
            <person name="Liang H."/>
            <person name="Ren X."/>
            <person name="Shi Z."/>
            <person name="Wen M."/>
            <person name="Jian M."/>
            <person name="Yang H."/>
            <person name="Zhang G."/>
            <person name="Yang Z."/>
            <person name="Chen R."/>
            <person name="Liu S."/>
            <person name="Li J."/>
            <person name="Ma L."/>
            <person name="Liu H."/>
            <person name="Zhou Y."/>
            <person name="Zhao J."/>
            <person name="Fang X."/>
            <person name="Li G."/>
            <person name="Fang L."/>
            <person name="Li Y."/>
            <person name="Liu D."/>
            <person name="Zheng H."/>
            <person name="Zhang Y."/>
            <person name="Qin N."/>
            <person name="Li Z."/>
            <person name="Yang G."/>
            <person name="Yang S."/>
            <person name="Bolund L."/>
            <person name="Kristiansen K."/>
            <person name="Zheng H."/>
            <person name="Li S."/>
            <person name="Zhang X."/>
            <person name="Yang H."/>
            <person name="Wang J."/>
            <person name="Sun R."/>
            <person name="Zhang B."/>
            <person name="Jiang S."/>
            <person name="Wang J."/>
            <person name="Du Y."/>
            <person name="Li S."/>
        </authorList>
    </citation>
    <scope>NUCLEOTIDE SEQUENCE [LARGE SCALE GENOMIC DNA]</scope>
    <source>
        <strain evidence="2">cv. 9930</strain>
        <tissue evidence="1">Leaf</tissue>
    </source>
</reference>
<dbReference type="EMBL" id="ACHR03000016">
    <property type="protein sequence ID" value="KAE8637518.1"/>
    <property type="molecule type" value="Genomic_DNA"/>
</dbReference>
<comment type="caution">
    <text evidence="1">The sequence shown here is derived from an EMBL/GenBank/DDBJ whole genome shotgun (WGS) entry which is preliminary data.</text>
</comment>
<gene>
    <name evidence="1" type="ORF">Csa_004751</name>
</gene>
<proteinExistence type="predicted"/>
<accession>A0ACB6HC60</accession>
<keyword evidence="2" id="KW-1185">Reference proteome</keyword>
<reference evidence="1 2" key="3">
    <citation type="journal article" date="2010" name="BMC Genomics">
        <title>Transcriptome sequencing and comparative analysis of cucumber flowers with different sex types.</title>
        <authorList>
            <person name="Guo S."/>
            <person name="Zheng Y."/>
            <person name="Joung J.G."/>
            <person name="Liu S."/>
            <person name="Zhang Z."/>
            <person name="Crasta O.R."/>
            <person name="Sobral B.W."/>
            <person name="Xu Y."/>
            <person name="Huang S."/>
            <person name="Fei Z."/>
        </authorList>
    </citation>
    <scope>NUCLEOTIDE SEQUENCE [LARGE SCALE GENOMIC DNA]</scope>
    <source>
        <strain evidence="2">cv. 9930</strain>
        <tissue evidence="1">Leaf</tissue>
    </source>
</reference>